<dbReference type="Proteomes" id="UP000714275">
    <property type="component" value="Unassembled WGS sequence"/>
</dbReference>
<sequence length="323" mass="37356">MAGTKFAYVRNFELPDPLLPDTYLVCRLDGHSFHRFSDEHGFAKPNDERALQLMDHAAKSAMIEFKDIMLAFGESDEFSFLFRKSTNLYNRRHSKILTTLTSYFTSCYVLNWSQYFPDTPLRYPPSFDGRIIVYPTERAIRDYFSWRQADTARQRKAHINNLYNTTFWALIQKGGQTTTEAHATLRGTVSATKHEILFSRFGINYNEISQRFKKGSVIVRENVVPESSDKGESLEPPMRLTRSEINQARDESPERSGASDPPTNIPPHSQSMNEGDEMPPFDHPRQKRSKVKKKNKLETTVEVLHCDIIGDEFWLARPHLLEN</sequence>
<keyword evidence="4 12" id="KW-0808">Transferase</keyword>
<feature type="domain" description="Thg1 C-terminal" evidence="17">
    <location>
        <begin position="139"/>
        <end position="309"/>
    </location>
</feature>
<feature type="binding site" evidence="14">
    <location>
        <position position="76"/>
    </location>
    <ligand>
        <name>Mg(2+)</name>
        <dbReference type="ChEBI" id="CHEBI:18420"/>
        <label>1</label>
        <note>catalytic</note>
    </ligand>
</feature>
<evidence type="ECO:0000256" key="7">
    <source>
        <dbReference type="ARBA" id="ARBA00022723"/>
    </source>
</evidence>
<dbReference type="GO" id="GO:0005525">
    <property type="term" value="F:GTP binding"/>
    <property type="evidence" value="ECO:0007669"/>
    <property type="project" value="UniProtKB-UniRule"/>
</dbReference>
<dbReference type="OrthoDB" id="62560at2759"/>
<dbReference type="PANTHER" id="PTHR12729">
    <property type="entry name" value="TRNA(HIS) GUANYLYLTRANSFERASE-RELATED"/>
    <property type="match status" value="1"/>
</dbReference>
<dbReference type="InterPro" id="IPR007537">
    <property type="entry name" value="tRNAHis_GuaTrfase_Thg1"/>
</dbReference>
<evidence type="ECO:0000256" key="10">
    <source>
        <dbReference type="ARBA" id="ARBA00023134"/>
    </source>
</evidence>
<dbReference type="InterPro" id="IPR024956">
    <property type="entry name" value="tRNAHis_GuaTrfase_cat"/>
</dbReference>
<feature type="compositionally biased region" description="Basic residues" evidence="15">
    <location>
        <begin position="285"/>
        <end position="295"/>
    </location>
</feature>
<comment type="cofactor">
    <cofactor evidence="14">
        <name>Mg(2+)</name>
        <dbReference type="ChEBI" id="CHEBI:18420"/>
    </cofactor>
    <text evidence="14">Binds 2 magnesium ions per subunit.</text>
</comment>
<feature type="region of interest" description="Disordered" evidence="15">
    <location>
        <begin position="246"/>
        <end position="296"/>
    </location>
</feature>
<dbReference type="AlphaFoldDB" id="A0A9P6ZZH7"/>
<evidence type="ECO:0000256" key="8">
    <source>
        <dbReference type="ARBA" id="ARBA00022741"/>
    </source>
</evidence>
<evidence type="ECO:0000256" key="15">
    <source>
        <dbReference type="SAM" id="MobiDB-lite"/>
    </source>
</evidence>
<keyword evidence="9 12" id="KW-0460">Magnesium</keyword>
<feature type="binding site" evidence="13">
    <location>
        <begin position="75"/>
        <end position="76"/>
    </location>
    <ligand>
        <name>GTP</name>
        <dbReference type="ChEBI" id="CHEBI:37565"/>
    </ligand>
</feature>
<evidence type="ECO:0000313" key="18">
    <source>
        <dbReference type="EMBL" id="KAG1779030.1"/>
    </source>
</evidence>
<dbReference type="Pfam" id="PF04446">
    <property type="entry name" value="Thg1"/>
    <property type="match status" value="1"/>
</dbReference>
<comment type="catalytic activity">
    <reaction evidence="12">
        <text>a 5'-end ribonucleotide-tRNA(His) + GTP + ATP + H2O = a 5'-end phospho-guanosine-ribonucleotide-tRNA(His) + AMP + 2 diphosphate + H(+)</text>
        <dbReference type="Rhea" id="RHEA:54564"/>
        <dbReference type="Rhea" id="RHEA-COMP:14193"/>
        <dbReference type="Rhea" id="RHEA-COMP:14917"/>
        <dbReference type="ChEBI" id="CHEBI:15377"/>
        <dbReference type="ChEBI" id="CHEBI:15378"/>
        <dbReference type="ChEBI" id="CHEBI:30616"/>
        <dbReference type="ChEBI" id="CHEBI:33019"/>
        <dbReference type="ChEBI" id="CHEBI:37565"/>
        <dbReference type="ChEBI" id="CHEBI:138282"/>
        <dbReference type="ChEBI" id="CHEBI:141847"/>
        <dbReference type="ChEBI" id="CHEBI:456215"/>
        <dbReference type="EC" id="2.7.7.79"/>
    </reaction>
</comment>
<evidence type="ECO:0000256" key="3">
    <source>
        <dbReference type="ARBA" id="ARBA00015443"/>
    </source>
</evidence>
<dbReference type="GO" id="GO:0008193">
    <property type="term" value="F:tRNA guanylyltransferase activity"/>
    <property type="evidence" value="ECO:0007669"/>
    <property type="project" value="UniProtKB-UniRule"/>
</dbReference>
<keyword evidence="6 12" id="KW-0548">Nucleotidyltransferase</keyword>
<feature type="binding site" evidence="14">
    <location>
        <position position="30"/>
    </location>
    <ligand>
        <name>Mg(2+)</name>
        <dbReference type="ChEBI" id="CHEBI:18420"/>
        <label>1</label>
        <note>catalytic</note>
    </ligand>
</feature>
<keyword evidence="7 12" id="KW-0479">Metal-binding</keyword>
<evidence type="ECO:0000256" key="4">
    <source>
        <dbReference type="ARBA" id="ARBA00022679"/>
    </source>
</evidence>
<protein>
    <recommendedName>
        <fullName evidence="3 12">tRNA(His) guanylyltransferase</fullName>
        <ecNumber evidence="2 12">2.7.7.79</ecNumber>
    </recommendedName>
    <alternativeName>
        <fullName evidence="11 12">tRNA-histidine guanylyltransferase</fullName>
    </alternativeName>
</protein>
<evidence type="ECO:0000256" key="1">
    <source>
        <dbReference type="ARBA" id="ARBA00010113"/>
    </source>
</evidence>
<dbReference type="GO" id="GO:0000287">
    <property type="term" value="F:magnesium ion binding"/>
    <property type="evidence" value="ECO:0007669"/>
    <property type="project" value="UniProtKB-UniRule"/>
</dbReference>
<keyword evidence="19" id="KW-1185">Reference proteome</keyword>
<evidence type="ECO:0000259" key="17">
    <source>
        <dbReference type="Pfam" id="PF14413"/>
    </source>
</evidence>
<keyword evidence="8 12" id="KW-0547">Nucleotide-binding</keyword>
<feature type="binding site" evidence="14">
    <location>
        <position position="29"/>
    </location>
    <ligand>
        <name>Mg(2+)</name>
        <dbReference type="ChEBI" id="CHEBI:18420"/>
        <label>1</label>
        <note>catalytic</note>
    </ligand>
</feature>
<evidence type="ECO:0000313" key="19">
    <source>
        <dbReference type="Proteomes" id="UP000714275"/>
    </source>
</evidence>
<dbReference type="EC" id="2.7.7.79" evidence="2 12"/>
<dbReference type="PANTHER" id="PTHR12729:SF6">
    <property type="entry name" value="TRNA(HIS) GUANYLYLTRANSFERASE-RELATED"/>
    <property type="match status" value="1"/>
</dbReference>
<accession>A0A9P6ZZH7</accession>
<dbReference type="InterPro" id="IPR038469">
    <property type="entry name" value="tRNAHis_GuaTrfase_Thg1_sf"/>
</dbReference>
<evidence type="ECO:0000259" key="16">
    <source>
        <dbReference type="Pfam" id="PF04446"/>
    </source>
</evidence>
<dbReference type="InterPro" id="IPR025845">
    <property type="entry name" value="Thg1_C_dom"/>
</dbReference>
<proteinExistence type="inferred from homology"/>
<evidence type="ECO:0000256" key="5">
    <source>
        <dbReference type="ARBA" id="ARBA00022694"/>
    </source>
</evidence>
<evidence type="ECO:0000256" key="2">
    <source>
        <dbReference type="ARBA" id="ARBA00012511"/>
    </source>
</evidence>
<evidence type="ECO:0000256" key="13">
    <source>
        <dbReference type="PIRSR" id="PIRSR028980-1"/>
    </source>
</evidence>
<dbReference type="PIRSF" id="PIRSF028980">
    <property type="entry name" value="tRNAHis_guanylyltransferase"/>
    <property type="match status" value="1"/>
</dbReference>
<dbReference type="EMBL" id="JABBWD010000013">
    <property type="protein sequence ID" value="KAG1779030.1"/>
    <property type="molecule type" value="Genomic_DNA"/>
</dbReference>
<dbReference type="Pfam" id="PF14413">
    <property type="entry name" value="Thg1C"/>
    <property type="match status" value="1"/>
</dbReference>
<feature type="binding site" evidence="14">
    <location>
        <position position="76"/>
    </location>
    <ligand>
        <name>Mg(2+)</name>
        <dbReference type="ChEBI" id="CHEBI:18420"/>
        <label>2</label>
        <note>catalytic</note>
    </ligand>
</feature>
<organism evidence="18 19">
    <name type="scientific">Suillus placidus</name>
    <dbReference type="NCBI Taxonomy" id="48579"/>
    <lineage>
        <taxon>Eukaryota</taxon>
        <taxon>Fungi</taxon>
        <taxon>Dikarya</taxon>
        <taxon>Basidiomycota</taxon>
        <taxon>Agaricomycotina</taxon>
        <taxon>Agaricomycetes</taxon>
        <taxon>Agaricomycetidae</taxon>
        <taxon>Boletales</taxon>
        <taxon>Suillineae</taxon>
        <taxon>Suillaceae</taxon>
        <taxon>Suillus</taxon>
    </lineage>
</organism>
<evidence type="ECO:0000256" key="11">
    <source>
        <dbReference type="ARBA" id="ARBA00032480"/>
    </source>
</evidence>
<evidence type="ECO:0000256" key="14">
    <source>
        <dbReference type="PIRSR" id="PIRSR028980-2"/>
    </source>
</evidence>
<dbReference type="Gene3D" id="3.30.70.3000">
    <property type="match status" value="1"/>
</dbReference>
<keyword evidence="5 12" id="KW-0819">tRNA processing</keyword>
<name>A0A9P6ZZH7_9AGAM</name>
<comment type="function">
    <text evidence="12">Adds a GMP to the 5'-end of tRNA(His) after transcription and RNase P cleavage.</text>
</comment>
<reference evidence="18" key="1">
    <citation type="journal article" date="2020" name="New Phytol.">
        <title>Comparative genomics reveals dynamic genome evolution in host specialist ectomycorrhizal fungi.</title>
        <authorList>
            <person name="Lofgren L.A."/>
            <person name="Nguyen N.H."/>
            <person name="Vilgalys R."/>
            <person name="Ruytinx J."/>
            <person name="Liao H.L."/>
            <person name="Branco S."/>
            <person name="Kuo A."/>
            <person name="LaButti K."/>
            <person name="Lipzen A."/>
            <person name="Andreopoulos W."/>
            <person name="Pangilinan J."/>
            <person name="Riley R."/>
            <person name="Hundley H."/>
            <person name="Na H."/>
            <person name="Barry K."/>
            <person name="Grigoriev I.V."/>
            <person name="Stajich J.E."/>
            <person name="Kennedy P.G."/>
        </authorList>
    </citation>
    <scope>NUCLEOTIDE SEQUENCE</scope>
    <source>
        <strain evidence="18">DOB743</strain>
    </source>
</reference>
<feature type="binding site" evidence="14">
    <location>
        <position position="29"/>
    </location>
    <ligand>
        <name>Mg(2+)</name>
        <dbReference type="ChEBI" id="CHEBI:18420"/>
        <label>2</label>
        <note>catalytic</note>
    </ligand>
</feature>
<feature type="domain" description="tRNAHis guanylyltransferase catalytic" evidence="16">
    <location>
        <begin position="7"/>
        <end position="135"/>
    </location>
</feature>
<evidence type="ECO:0000256" key="6">
    <source>
        <dbReference type="ARBA" id="ARBA00022695"/>
    </source>
</evidence>
<feature type="binding site" evidence="13">
    <location>
        <begin position="29"/>
        <end position="34"/>
    </location>
    <ligand>
        <name>GTP</name>
        <dbReference type="ChEBI" id="CHEBI:37565"/>
    </ligand>
</feature>
<comment type="similarity">
    <text evidence="1 12">Belongs to the tRNA(His) guanylyltransferase family.</text>
</comment>
<comment type="caution">
    <text evidence="18">The sequence shown here is derived from an EMBL/GenBank/DDBJ whole genome shotgun (WGS) entry which is preliminary data.</text>
</comment>
<evidence type="ECO:0000256" key="12">
    <source>
        <dbReference type="PIRNR" id="PIRNR028980"/>
    </source>
</evidence>
<evidence type="ECO:0000256" key="9">
    <source>
        <dbReference type="ARBA" id="ARBA00022842"/>
    </source>
</evidence>
<gene>
    <name evidence="18" type="ORF">EV702DRAFT_1267345</name>
</gene>
<keyword evidence="10 12" id="KW-0342">GTP-binding</keyword>
<dbReference type="GO" id="GO:0006400">
    <property type="term" value="P:tRNA modification"/>
    <property type="evidence" value="ECO:0007669"/>
    <property type="project" value="UniProtKB-UniRule"/>
</dbReference>